<comment type="caution">
    <text evidence="8">The sequence shown here is derived from an EMBL/GenBank/DDBJ whole genome shotgun (WGS) entry which is preliminary data.</text>
</comment>
<evidence type="ECO:0000256" key="3">
    <source>
        <dbReference type="ARBA" id="ARBA00022692"/>
    </source>
</evidence>
<evidence type="ECO:0000256" key="4">
    <source>
        <dbReference type="ARBA" id="ARBA00022737"/>
    </source>
</evidence>
<dbReference type="PANTHER" id="PTHR27008:SF507">
    <property type="entry name" value="LEUCINE-RICH REPEAT-CONTAINING N-TERMINAL PLANT-TYPE DOMAIN-CONTAINING PROTEIN"/>
    <property type="match status" value="1"/>
</dbReference>
<evidence type="ECO:0000256" key="2">
    <source>
        <dbReference type="ARBA" id="ARBA00022614"/>
    </source>
</evidence>
<sequence>MFLGLNHNQKVGMELGLPCRLTRFGVAHNLSTGQVPDFITAKVRPESYANNAQLCRGPLEPCDYHEIKLDDSHKFGFVTGFVFSVITVFIFSNISIMSMVMSLFSSWLQAIQLFMQITRLEKLVNKISFTELIKATDNSSIDNVIGREKIGTMYKATLPKWLVSCKENEKFLVEKYMSNGNLHDWSHPAEGDN</sequence>
<keyword evidence="5 7" id="KW-1133">Transmembrane helix</keyword>
<accession>A0A978VGC5</accession>
<evidence type="ECO:0000256" key="5">
    <source>
        <dbReference type="ARBA" id="ARBA00022989"/>
    </source>
</evidence>
<organism evidence="8 9">
    <name type="scientific">Ziziphus jujuba var. spinosa</name>
    <dbReference type="NCBI Taxonomy" id="714518"/>
    <lineage>
        <taxon>Eukaryota</taxon>
        <taxon>Viridiplantae</taxon>
        <taxon>Streptophyta</taxon>
        <taxon>Embryophyta</taxon>
        <taxon>Tracheophyta</taxon>
        <taxon>Spermatophyta</taxon>
        <taxon>Magnoliopsida</taxon>
        <taxon>eudicotyledons</taxon>
        <taxon>Gunneridae</taxon>
        <taxon>Pentapetalae</taxon>
        <taxon>rosids</taxon>
        <taxon>fabids</taxon>
        <taxon>Rosales</taxon>
        <taxon>Rhamnaceae</taxon>
        <taxon>Paliureae</taxon>
        <taxon>Ziziphus</taxon>
    </lineage>
</organism>
<evidence type="ECO:0000313" key="9">
    <source>
        <dbReference type="Proteomes" id="UP000813462"/>
    </source>
</evidence>
<gene>
    <name evidence="8" type="ORF">FEM48_Zijuj05G0181600</name>
</gene>
<dbReference type="EMBL" id="JAEACU010000005">
    <property type="protein sequence ID" value="KAH7529414.1"/>
    <property type="molecule type" value="Genomic_DNA"/>
</dbReference>
<comment type="subcellular location">
    <subcellularLocation>
        <location evidence="1">Membrane</location>
    </subcellularLocation>
</comment>
<dbReference type="PANTHER" id="PTHR27008">
    <property type="entry name" value="OS04G0122200 PROTEIN"/>
    <property type="match status" value="1"/>
</dbReference>
<feature type="transmembrane region" description="Helical" evidence="7">
    <location>
        <begin position="75"/>
        <end position="94"/>
    </location>
</feature>
<dbReference type="AlphaFoldDB" id="A0A978VGC5"/>
<dbReference type="GO" id="GO:0016020">
    <property type="term" value="C:membrane"/>
    <property type="evidence" value="ECO:0007669"/>
    <property type="project" value="UniProtKB-SubCell"/>
</dbReference>
<dbReference type="Proteomes" id="UP000813462">
    <property type="component" value="Unassembled WGS sequence"/>
</dbReference>
<reference evidence="8" key="1">
    <citation type="journal article" date="2021" name="Front. Plant Sci.">
        <title>Chromosome-Scale Genome Assembly for Chinese Sour Jujube and Insights Into Its Genome Evolution and Domestication Signature.</title>
        <authorList>
            <person name="Shen L.-Y."/>
            <person name="Luo H."/>
            <person name="Wang X.-L."/>
            <person name="Wang X.-M."/>
            <person name="Qiu X.-J."/>
            <person name="Liu H."/>
            <person name="Zhou S.-S."/>
            <person name="Jia K.-H."/>
            <person name="Nie S."/>
            <person name="Bao Y.-T."/>
            <person name="Zhang R.-G."/>
            <person name="Yun Q.-Z."/>
            <person name="Chai Y.-H."/>
            <person name="Lu J.-Y."/>
            <person name="Li Y."/>
            <person name="Zhao S.-W."/>
            <person name="Mao J.-F."/>
            <person name="Jia S.-G."/>
            <person name="Mao Y.-M."/>
        </authorList>
    </citation>
    <scope>NUCLEOTIDE SEQUENCE</scope>
    <source>
        <strain evidence="8">AT0</strain>
        <tissue evidence="8">Leaf</tissue>
    </source>
</reference>
<evidence type="ECO:0000256" key="7">
    <source>
        <dbReference type="SAM" id="Phobius"/>
    </source>
</evidence>
<evidence type="ECO:0000256" key="6">
    <source>
        <dbReference type="ARBA" id="ARBA00023136"/>
    </source>
</evidence>
<keyword evidence="2" id="KW-0433">Leucine-rich repeat</keyword>
<protein>
    <submittedName>
        <fullName evidence="8">Uncharacterized protein</fullName>
    </submittedName>
</protein>
<evidence type="ECO:0000313" key="8">
    <source>
        <dbReference type="EMBL" id="KAH7529414.1"/>
    </source>
</evidence>
<proteinExistence type="predicted"/>
<keyword evidence="4" id="KW-0677">Repeat</keyword>
<name>A0A978VGC5_ZIZJJ</name>
<dbReference type="InterPro" id="IPR051809">
    <property type="entry name" value="Plant_receptor-like_S/T_kinase"/>
</dbReference>
<evidence type="ECO:0000256" key="1">
    <source>
        <dbReference type="ARBA" id="ARBA00004370"/>
    </source>
</evidence>
<dbReference type="Gene3D" id="3.30.200.20">
    <property type="entry name" value="Phosphorylase Kinase, domain 1"/>
    <property type="match status" value="1"/>
</dbReference>
<keyword evidence="6 7" id="KW-0472">Membrane</keyword>
<keyword evidence="3 7" id="KW-0812">Transmembrane</keyword>